<sequence>MAAMVCMSIVLDWSPVLGRPSTEIDESRQETDRGDQLIDEAFLMKKPFRPTRLPGLLLPLLGRKLKSVKEEYPLALICRCSLLDNRTEHVSRRINLQCHRQSGMFLSANNGPRVVKGLKIQGLGGGNTRVSVTKTTGRLGSRGALRGFALLSVRGVVDAVALPESTNEGVTACNCPVSFTALQKQAQLQPIQQMEMGPPLAGGLR</sequence>
<dbReference type="Proteomes" id="UP000002059">
    <property type="component" value="Partially assembled WGS sequence"/>
</dbReference>
<accession>A0A0A2V459</accession>
<keyword evidence="3" id="KW-1185">Reference proteome</keyword>
<name>A0A0A2V459_PARBA</name>
<evidence type="ECO:0000313" key="3">
    <source>
        <dbReference type="Proteomes" id="UP000002059"/>
    </source>
</evidence>
<dbReference type="KEGG" id="pbl:PAAG_12170"/>
<evidence type="ECO:0000313" key="2">
    <source>
        <dbReference type="EMBL" id="KGQ01132.1"/>
    </source>
</evidence>
<dbReference type="RefSeq" id="XP_002791900.2">
    <property type="nucleotide sequence ID" value="XM_002791854.2"/>
</dbReference>
<organism evidence="2 3">
    <name type="scientific">Paracoccidioides lutzii (strain ATCC MYA-826 / Pb01)</name>
    <name type="common">Paracoccidioides brasiliensis</name>
    <dbReference type="NCBI Taxonomy" id="502779"/>
    <lineage>
        <taxon>Eukaryota</taxon>
        <taxon>Fungi</taxon>
        <taxon>Dikarya</taxon>
        <taxon>Ascomycota</taxon>
        <taxon>Pezizomycotina</taxon>
        <taxon>Eurotiomycetes</taxon>
        <taxon>Eurotiomycetidae</taxon>
        <taxon>Onygenales</taxon>
        <taxon>Ajellomycetaceae</taxon>
        <taxon>Paracoccidioides</taxon>
    </lineage>
</organism>
<dbReference type="OrthoDB" id="10597662at2759"/>
<reference evidence="2 3" key="1">
    <citation type="journal article" date="2011" name="PLoS Genet.">
        <title>Comparative genomic analysis of human fungal pathogens causing paracoccidioidomycosis.</title>
        <authorList>
            <person name="Desjardins C.A."/>
            <person name="Champion M.D."/>
            <person name="Holder J.W."/>
            <person name="Muszewska A."/>
            <person name="Goldberg J."/>
            <person name="Bailao A.M."/>
            <person name="Brigido M.M."/>
            <person name="Ferreira M.E."/>
            <person name="Garcia A.M."/>
            <person name="Grynberg M."/>
            <person name="Gujja S."/>
            <person name="Heiman D.I."/>
            <person name="Henn M.R."/>
            <person name="Kodira C.D."/>
            <person name="Leon-Narvaez H."/>
            <person name="Longo L.V."/>
            <person name="Ma L.J."/>
            <person name="Malavazi I."/>
            <person name="Matsuo A.L."/>
            <person name="Morais F.V."/>
            <person name="Pereira M."/>
            <person name="Rodriguez-Brito S."/>
            <person name="Sakthikumar S."/>
            <person name="Salem-Izacc S.M."/>
            <person name="Sykes S.M."/>
            <person name="Teixeira M.M."/>
            <person name="Vallejo M.C."/>
            <person name="Walter M.E."/>
            <person name="Yandava C."/>
            <person name="Young S."/>
            <person name="Zeng Q."/>
            <person name="Zucker J."/>
            <person name="Felipe M.S."/>
            <person name="Goldman G.H."/>
            <person name="Haas B.J."/>
            <person name="McEwen J.G."/>
            <person name="Nino-Vega G."/>
            <person name="Puccia R."/>
            <person name="San-Blas G."/>
            <person name="Soares C.M."/>
            <person name="Birren B.W."/>
            <person name="Cuomo C.A."/>
        </authorList>
    </citation>
    <scope>NUCLEOTIDE SEQUENCE [LARGE SCALE GENOMIC DNA]</scope>
    <source>
        <strain evidence="3">ATCC MYA-826 / Pb01</strain>
    </source>
</reference>
<dbReference type="AlphaFoldDB" id="A0A0A2V459"/>
<keyword evidence="1" id="KW-0732">Signal</keyword>
<dbReference type="VEuPathDB" id="FungiDB:PAAG_12170"/>
<dbReference type="EMBL" id="KN294008">
    <property type="protein sequence ID" value="KGQ01132.1"/>
    <property type="molecule type" value="Genomic_DNA"/>
</dbReference>
<dbReference type="eggNOG" id="ENOG502RPJP">
    <property type="taxonomic scope" value="Eukaryota"/>
</dbReference>
<evidence type="ECO:0000256" key="1">
    <source>
        <dbReference type="SAM" id="SignalP"/>
    </source>
</evidence>
<gene>
    <name evidence="2" type="ORF">PAAG_12170</name>
</gene>
<feature type="signal peptide" evidence="1">
    <location>
        <begin position="1"/>
        <end position="18"/>
    </location>
</feature>
<dbReference type="HOGENOM" id="CLU_1337874_0_0_1"/>
<feature type="chain" id="PRO_5002006031" evidence="1">
    <location>
        <begin position="19"/>
        <end position="205"/>
    </location>
</feature>
<proteinExistence type="predicted"/>
<protein>
    <submittedName>
        <fullName evidence="2">Uncharacterized protein</fullName>
    </submittedName>
</protein>
<dbReference type="GeneID" id="9095036"/>